<evidence type="ECO:0000259" key="6">
    <source>
        <dbReference type="PROSITE" id="PS51012"/>
    </source>
</evidence>
<feature type="transmembrane region" description="Helical" evidence="5">
    <location>
        <begin position="142"/>
        <end position="166"/>
    </location>
</feature>
<gene>
    <name evidence="7" type="ORF">UFOPK1722_01640</name>
</gene>
<dbReference type="PROSITE" id="PS51012">
    <property type="entry name" value="ABC_TM2"/>
    <property type="match status" value="1"/>
</dbReference>
<dbReference type="InterPro" id="IPR000412">
    <property type="entry name" value="ABC_2_transport"/>
</dbReference>
<dbReference type="GO" id="GO:0140359">
    <property type="term" value="F:ABC-type transporter activity"/>
    <property type="evidence" value="ECO:0007669"/>
    <property type="project" value="InterPro"/>
</dbReference>
<organism evidence="7">
    <name type="scientific">freshwater metagenome</name>
    <dbReference type="NCBI Taxonomy" id="449393"/>
    <lineage>
        <taxon>unclassified sequences</taxon>
        <taxon>metagenomes</taxon>
        <taxon>ecological metagenomes</taxon>
    </lineage>
</organism>
<dbReference type="InterPro" id="IPR051784">
    <property type="entry name" value="Nod_factor_ABC_transporter"/>
</dbReference>
<evidence type="ECO:0000256" key="1">
    <source>
        <dbReference type="ARBA" id="ARBA00004141"/>
    </source>
</evidence>
<keyword evidence="3 5" id="KW-1133">Transmembrane helix</keyword>
<feature type="domain" description="ABC transmembrane type-2" evidence="6">
    <location>
        <begin position="23"/>
        <end position="257"/>
    </location>
</feature>
<evidence type="ECO:0000256" key="4">
    <source>
        <dbReference type="ARBA" id="ARBA00023136"/>
    </source>
</evidence>
<dbReference type="AlphaFoldDB" id="A0A6J6FVL7"/>
<dbReference type="InterPro" id="IPR047817">
    <property type="entry name" value="ABC2_TM_bact-type"/>
</dbReference>
<evidence type="ECO:0000256" key="2">
    <source>
        <dbReference type="ARBA" id="ARBA00022692"/>
    </source>
</evidence>
<dbReference type="PRINTS" id="PR00164">
    <property type="entry name" value="ABC2TRNSPORT"/>
</dbReference>
<dbReference type="Pfam" id="PF01061">
    <property type="entry name" value="ABC2_membrane"/>
    <property type="match status" value="1"/>
</dbReference>
<evidence type="ECO:0000256" key="3">
    <source>
        <dbReference type="ARBA" id="ARBA00022989"/>
    </source>
</evidence>
<protein>
    <submittedName>
        <fullName evidence="7">Unannotated protein</fullName>
    </submittedName>
</protein>
<keyword evidence="2 5" id="KW-0812">Transmembrane</keyword>
<name>A0A6J6FVL7_9ZZZZ</name>
<feature type="transmembrane region" description="Helical" evidence="5">
    <location>
        <begin position="115"/>
        <end position="136"/>
    </location>
</feature>
<dbReference type="GO" id="GO:0043190">
    <property type="term" value="C:ATP-binding cassette (ABC) transporter complex"/>
    <property type="evidence" value="ECO:0007669"/>
    <property type="project" value="InterPro"/>
</dbReference>
<comment type="subcellular location">
    <subcellularLocation>
        <location evidence="1">Membrane</location>
        <topology evidence="1">Multi-pass membrane protein</topology>
    </subcellularLocation>
</comment>
<reference evidence="7" key="1">
    <citation type="submission" date="2020-05" db="EMBL/GenBank/DDBJ databases">
        <authorList>
            <person name="Chiriac C."/>
            <person name="Salcher M."/>
            <person name="Ghai R."/>
            <person name="Kavagutti S V."/>
        </authorList>
    </citation>
    <scope>NUCLEOTIDE SEQUENCE</scope>
</reference>
<evidence type="ECO:0000256" key="5">
    <source>
        <dbReference type="SAM" id="Phobius"/>
    </source>
</evidence>
<evidence type="ECO:0000313" key="7">
    <source>
        <dbReference type="EMBL" id="CAB4591034.1"/>
    </source>
</evidence>
<dbReference type="PANTHER" id="PTHR43229">
    <property type="entry name" value="NODULATION PROTEIN J"/>
    <property type="match status" value="1"/>
</dbReference>
<keyword evidence="4 5" id="KW-0472">Membrane</keyword>
<dbReference type="InterPro" id="IPR013525">
    <property type="entry name" value="ABC2_TM"/>
</dbReference>
<accession>A0A6J6FVL7</accession>
<proteinExistence type="predicted"/>
<dbReference type="EMBL" id="CAEZTS010000179">
    <property type="protein sequence ID" value="CAB4591034.1"/>
    <property type="molecule type" value="Genomic_DNA"/>
</dbReference>
<dbReference type="PIRSF" id="PIRSF006648">
    <property type="entry name" value="DrrB"/>
    <property type="match status" value="1"/>
</dbReference>
<feature type="transmembrane region" description="Helical" evidence="5">
    <location>
        <begin position="65"/>
        <end position="88"/>
    </location>
</feature>
<feature type="transmembrane region" description="Helical" evidence="5">
    <location>
        <begin position="232"/>
        <end position="250"/>
    </location>
</feature>
<sequence length="260" mass="28223">MATPASVRVLEMQMLLLKRIWKTNLTLSFLQPLLFFLGMGLGVGSLVDGRTSSAEALGDVSYATFLGPGLLATTAMLTAAGESLWPVLGGFKWEGSFEAMAATRLTSSQVVRGQFLWLTVRMGIAVGGVAVVLAVHPDTRSWGILPAVPAALLCGLVFTAWITAWAASREFDGSFSNVQRLVITPLFLFGGAFYPVDSLPEFLRPVAWVTPLWHGVELCRGFTLHSLGALEMLGHVGVLVAWLIPGWIVCDRLFARRLYR</sequence>
<dbReference type="PANTHER" id="PTHR43229:SF2">
    <property type="entry name" value="NODULATION PROTEIN J"/>
    <property type="match status" value="1"/>
</dbReference>